<protein>
    <submittedName>
        <fullName evidence="1">Uncharacterized protein</fullName>
    </submittedName>
</protein>
<dbReference type="AlphaFoldDB" id="A0A7W4UMY0"/>
<accession>A0A7W4UMY0</accession>
<name>A0A7W4UMY0_9MICO</name>
<dbReference type="Proteomes" id="UP000545286">
    <property type="component" value="Unassembled WGS sequence"/>
</dbReference>
<gene>
    <name evidence="1" type="ORF">FHX72_000929</name>
</gene>
<proteinExistence type="predicted"/>
<dbReference type="EMBL" id="JACHWJ010000001">
    <property type="protein sequence ID" value="MBB2956817.1"/>
    <property type="molecule type" value="Genomic_DNA"/>
</dbReference>
<dbReference type="RefSeq" id="WP_183623277.1">
    <property type="nucleotide sequence ID" value="NZ_JACHWJ010000001.1"/>
</dbReference>
<comment type="caution">
    <text evidence="1">The sequence shown here is derived from an EMBL/GenBank/DDBJ whole genome shotgun (WGS) entry which is preliminary data.</text>
</comment>
<organism evidence="1 2">
    <name type="scientific">Pseudoclavibacter helvolus</name>
    <dbReference type="NCBI Taxonomy" id="255205"/>
    <lineage>
        <taxon>Bacteria</taxon>
        <taxon>Bacillati</taxon>
        <taxon>Actinomycetota</taxon>
        <taxon>Actinomycetes</taxon>
        <taxon>Micrococcales</taxon>
        <taxon>Microbacteriaceae</taxon>
        <taxon>Pseudoclavibacter</taxon>
    </lineage>
</organism>
<evidence type="ECO:0000313" key="2">
    <source>
        <dbReference type="Proteomes" id="UP000545286"/>
    </source>
</evidence>
<evidence type="ECO:0000313" key="1">
    <source>
        <dbReference type="EMBL" id="MBB2956817.1"/>
    </source>
</evidence>
<sequence length="117" mass="12597">MSDQKTDHEAAAEALELAAWRLGDTELDTVWEAVAWLNGQASAIRATGDFAEDGVEALPASAEQITRAARAMYDANRSTYLNRDQHDAAWTGPVREAYEQLAIAALSAAGRVRHVGA</sequence>
<keyword evidence="2" id="KW-1185">Reference proteome</keyword>
<reference evidence="1 2" key="1">
    <citation type="submission" date="2020-08" db="EMBL/GenBank/DDBJ databases">
        <title>Sequencing the genomes of 1000 actinobacteria strains.</title>
        <authorList>
            <person name="Klenk H.-P."/>
        </authorList>
    </citation>
    <scope>NUCLEOTIDE SEQUENCE [LARGE SCALE GENOMIC DNA]</scope>
    <source>
        <strain evidence="1 2">DSM 20419</strain>
    </source>
</reference>